<dbReference type="STRING" id="3821.A0A151REP9"/>
<reference evidence="4" key="1">
    <citation type="journal article" date="2012" name="Nat. Biotechnol.">
        <title>Draft genome sequence of pigeonpea (Cajanus cajan), an orphan legume crop of resource-poor farmers.</title>
        <authorList>
            <person name="Varshney R.K."/>
            <person name="Chen W."/>
            <person name="Li Y."/>
            <person name="Bharti A.K."/>
            <person name="Saxena R.K."/>
            <person name="Schlueter J.A."/>
            <person name="Donoghue M.T."/>
            <person name="Azam S."/>
            <person name="Fan G."/>
            <person name="Whaley A.M."/>
            <person name="Farmer A.D."/>
            <person name="Sheridan J."/>
            <person name="Iwata A."/>
            <person name="Tuteja R."/>
            <person name="Penmetsa R.V."/>
            <person name="Wu W."/>
            <person name="Upadhyaya H.D."/>
            <person name="Yang S.P."/>
            <person name="Shah T."/>
            <person name="Saxena K.B."/>
            <person name="Michael T."/>
            <person name="McCombie W.R."/>
            <person name="Yang B."/>
            <person name="Zhang G."/>
            <person name="Yang H."/>
            <person name="Wang J."/>
            <person name="Spillane C."/>
            <person name="Cook D.R."/>
            <person name="May G.D."/>
            <person name="Xu X."/>
            <person name="Jackson S.A."/>
        </authorList>
    </citation>
    <scope>NUCLEOTIDE SEQUENCE [LARGE SCALE GENOMIC DNA]</scope>
</reference>
<comment type="similarity">
    <text evidence="1">Belongs to the LOB domain-containing protein family.</text>
</comment>
<dbReference type="GO" id="GO:0009755">
    <property type="term" value="P:hormone-mediated signaling pathway"/>
    <property type="evidence" value="ECO:0007669"/>
    <property type="project" value="TreeGrafter"/>
</dbReference>
<dbReference type="InterPro" id="IPR004883">
    <property type="entry name" value="LOB"/>
</dbReference>
<protein>
    <submittedName>
        <fullName evidence="4">LOB domain-containing protein 20</fullName>
    </submittedName>
</protein>
<dbReference type="PROSITE" id="PS50891">
    <property type="entry name" value="LOB"/>
    <property type="match status" value="1"/>
</dbReference>
<organism evidence="4 5">
    <name type="scientific">Cajanus cajan</name>
    <name type="common">Pigeon pea</name>
    <name type="synonym">Cajanus indicus</name>
    <dbReference type="NCBI Taxonomy" id="3821"/>
    <lineage>
        <taxon>Eukaryota</taxon>
        <taxon>Viridiplantae</taxon>
        <taxon>Streptophyta</taxon>
        <taxon>Embryophyta</taxon>
        <taxon>Tracheophyta</taxon>
        <taxon>Spermatophyta</taxon>
        <taxon>Magnoliopsida</taxon>
        <taxon>eudicotyledons</taxon>
        <taxon>Gunneridae</taxon>
        <taxon>Pentapetalae</taxon>
        <taxon>rosids</taxon>
        <taxon>fabids</taxon>
        <taxon>Fabales</taxon>
        <taxon>Fabaceae</taxon>
        <taxon>Papilionoideae</taxon>
        <taxon>50 kb inversion clade</taxon>
        <taxon>NPAAA clade</taxon>
        <taxon>indigoferoid/millettioid clade</taxon>
        <taxon>Phaseoleae</taxon>
        <taxon>Cajanus</taxon>
    </lineage>
</organism>
<dbReference type="Gramene" id="C.cajan_38590.t">
    <property type="protein sequence ID" value="C.cajan_38590.t"/>
    <property type="gene ID" value="C.cajan_38590"/>
</dbReference>
<gene>
    <name evidence="4" type="ORF">KK1_037711</name>
</gene>
<evidence type="ECO:0000256" key="2">
    <source>
        <dbReference type="SAM" id="Coils"/>
    </source>
</evidence>
<dbReference type="EMBL" id="KQ483804">
    <property type="protein sequence ID" value="KYP40943.1"/>
    <property type="molecule type" value="Genomic_DNA"/>
</dbReference>
<feature type="domain" description="LOB" evidence="3">
    <location>
        <begin position="7"/>
        <end position="109"/>
    </location>
</feature>
<feature type="coiled-coil region" evidence="2">
    <location>
        <begin position="88"/>
        <end position="122"/>
    </location>
</feature>
<keyword evidence="5" id="KW-1185">Reference proteome</keyword>
<dbReference type="AlphaFoldDB" id="A0A151REP9"/>
<dbReference type="PANTHER" id="PTHR31529:SF12">
    <property type="entry name" value="LOB DOMAIN-CONTAINING PROTEIN 20"/>
    <property type="match status" value="1"/>
</dbReference>
<dbReference type="Proteomes" id="UP000075243">
    <property type="component" value="Unassembled WGS sequence"/>
</dbReference>
<evidence type="ECO:0000313" key="5">
    <source>
        <dbReference type="Proteomes" id="UP000075243"/>
    </source>
</evidence>
<evidence type="ECO:0000256" key="1">
    <source>
        <dbReference type="ARBA" id="ARBA00005474"/>
    </source>
</evidence>
<dbReference type="Pfam" id="PF03195">
    <property type="entry name" value="LOB"/>
    <property type="match status" value="1"/>
</dbReference>
<dbReference type="GO" id="GO:0005634">
    <property type="term" value="C:nucleus"/>
    <property type="evidence" value="ECO:0007669"/>
    <property type="project" value="TreeGrafter"/>
</dbReference>
<dbReference type="PANTHER" id="PTHR31529">
    <property type="entry name" value="LOB DOMAIN CONTAINING PROTEIN"/>
    <property type="match status" value="1"/>
</dbReference>
<evidence type="ECO:0000259" key="3">
    <source>
        <dbReference type="PROSITE" id="PS50891"/>
    </source>
</evidence>
<evidence type="ECO:0000313" key="4">
    <source>
        <dbReference type="EMBL" id="KYP40943.1"/>
    </source>
</evidence>
<dbReference type="OMA" id="PHFNNDI"/>
<accession>A0A151REP9</accession>
<keyword evidence="2" id="KW-0175">Coiled coil</keyword>
<proteinExistence type="inferred from homology"/>
<dbReference type="GO" id="GO:0045893">
    <property type="term" value="P:positive regulation of DNA-templated transcription"/>
    <property type="evidence" value="ECO:0007669"/>
    <property type="project" value="TreeGrafter"/>
</dbReference>
<name>A0A151REP9_CAJCA</name>
<sequence>MLDSSSPPCGACKYQKKKCRNDCIFAPYFGSNQGYAQFEKVHKVFGTSNVSKMLLDVEVNHRHDVIGSILFEAQARLDDPIYGCVSTVIALQQQVEALQGELAMVKNQLKNTSILYEGLQRNTYQQQQLQPNINVAMQPQYSNNSSVSTNFMNMSSFNSSFDQLAMQTTPLTNNLKPLQFPELPENEQASMIPQVFNSDMANLFP</sequence>